<reference evidence="1" key="1">
    <citation type="submission" date="2022-08" db="EMBL/GenBank/DDBJ databases">
        <authorList>
            <person name="Gutierrez-Valencia J."/>
        </authorList>
    </citation>
    <scope>NUCLEOTIDE SEQUENCE</scope>
</reference>
<evidence type="ECO:0000313" key="2">
    <source>
        <dbReference type="Proteomes" id="UP001154282"/>
    </source>
</evidence>
<name>A0AAV0N4C6_9ROSI</name>
<protein>
    <submittedName>
        <fullName evidence="1">Uncharacterized protein</fullName>
    </submittedName>
</protein>
<keyword evidence="2" id="KW-1185">Reference proteome</keyword>
<dbReference type="EMBL" id="CAMGYJ010000007">
    <property type="protein sequence ID" value="CAI0453237.1"/>
    <property type="molecule type" value="Genomic_DNA"/>
</dbReference>
<evidence type="ECO:0000313" key="1">
    <source>
        <dbReference type="EMBL" id="CAI0453237.1"/>
    </source>
</evidence>
<comment type="caution">
    <text evidence="1">The sequence shown here is derived from an EMBL/GenBank/DDBJ whole genome shotgun (WGS) entry which is preliminary data.</text>
</comment>
<dbReference type="Proteomes" id="UP001154282">
    <property type="component" value="Unassembled WGS sequence"/>
</dbReference>
<gene>
    <name evidence="1" type="ORF">LITE_LOCUS31518</name>
</gene>
<dbReference type="AlphaFoldDB" id="A0AAV0N4C6"/>
<proteinExistence type="predicted"/>
<sequence>SIIRILHLHSVIFPEIRLLVYTRQKHHKNISIQYIFTHQDINRNKNIQDMDHISMKSIFLVALLVFTAVVTKINGAEEVTGDNNDGGVDLGTSAFSLKNPCSRVKSCGCVLGICVCKLHGGSALTSSSRPLSAAGGDHDDDDVVGTGLNHVKCELVTACSCMFRTCFCLERRHPPSSLRSSGAEEELV</sequence>
<accession>A0AAV0N4C6</accession>
<feature type="non-terminal residue" evidence="1">
    <location>
        <position position="1"/>
    </location>
</feature>
<organism evidence="1 2">
    <name type="scientific">Linum tenue</name>
    <dbReference type="NCBI Taxonomy" id="586396"/>
    <lineage>
        <taxon>Eukaryota</taxon>
        <taxon>Viridiplantae</taxon>
        <taxon>Streptophyta</taxon>
        <taxon>Embryophyta</taxon>
        <taxon>Tracheophyta</taxon>
        <taxon>Spermatophyta</taxon>
        <taxon>Magnoliopsida</taxon>
        <taxon>eudicotyledons</taxon>
        <taxon>Gunneridae</taxon>
        <taxon>Pentapetalae</taxon>
        <taxon>rosids</taxon>
        <taxon>fabids</taxon>
        <taxon>Malpighiales</taxon>
        <taxon>Linaceae</taxon>
        <taxon>Linum</taxon>
    </lineage>
</organism>